<dbReference type="GO" id="GO:0030427">
    <property type="term" value="C:site of polarized growth"/>
    <property type="evidence" value="ECO:0007669"/>
    <property type="project" value="TreeGrafter"/>
</dbReference>
<feature type="region of interest" description="Disordered" evidence="1">
    <location>
        <begin position="928"/>
        <end position="954"/>
    </location>
</feature>
<dbReference type="STRING" id="37360.A0A0G4J364"/>
<accession>A0A0G4J364</accession>
<name>A0A0G4J364_PLABS</name>
<dbReference type="Pfam" id="PF14222">
    <property type="entry name" value="MOR2-PAG1_N"/>
    <property type="match status" value="1"/>
</dbReference>
<feature type="region of interest" description="Disordered" evidence="1">
    <location>
        <begin position="1673"/>
        <end position="1695"/>
    </location>
</feature>
<reference evidence="3 4" key="1">
    <citation type="submission" date="2015-02" db="EMBL/GenBank/DDBJ databases">
        <authorList>
            <person name="Chooi Y.-H."/>
        </authorList>
    </citation>
    <scope>NUCLEOTIDE SEQUENCE [LARGE SCALE GENOMIC DNA]</scope>
    <source>
        <strain evidence="3">E3</strain>
    </source>
</reference>
<gene>
    <name evidence="3" type="ORF">PBRA_008731</name>
</gene>
<protein>
    <recommendedName>
        <fullName evidence="2">Cell morphogenesis protein N-terminal domain-containing protein</fullName>
    </recommendedName>
</protein>
<keyword evidence="4" id="KW-1185">Reference proteome</keyword>
<organism evidence="3 4">
    <name type="scientific">Plasmodiophora brassicae</name>
    <name type="common">Clubroot disease agent</name>
    <dbReference type="NCBI Taxonomy" id="37360"/>
    <lineage>
        <taxon>Eukaryota</taxon>
        <taxon>Sar</taxon>
        <taxon>Rhizaria</taxon>
        <taxon>Endomyxa</taxon>
        <taxon>Phytomyxea</taxon>
        <taxon>Plasmodiophorida</taxon>
        <taxon>Plasmodiophoridae</taxon>
        <taxon>Plasmodiophora</taxon>
    </lineage>
</organism>
<dbReference type="GO" id="GO:0005938">
    <property type="term" value="C:cell cortex"/>
    <property type="evidence" value="ECO:0007669"/>
    <property type="project" value="TreeGrafter"/>
</dbReference>
<evidence type="ECO:0000256" key="1">
    <source>
        <dbReference type="SAM" id="MobiDB-lite"/>
    </source>
</evidence>
<feature type="domain" description="Cell morphogenesis protein N-terminal" evidence="2">
    <location>
        <begin position="262"/>
        <end position="407"/>
    </location>
</feature>
<dbReference type="OrthoDB" id="18116at2759"/>
<evidence type="ECO:0000259" key="2">
    <source>
        <dbReference type="Pfam" id="PF14222"/>
    </source>
</evidence>
<dbReference type="PANTHER" id="PTHR12295:SF30">
    <property type="entry name" value="PROTEIN FURRY"/>
    <property type="match status" value="1"/>
</dbReference>
<evidence type="ECO:0000313" key="4">
    <source>
        <dbReference type="Proteomes" id="UP000039324"/>
    </source>
</evidence>
<dbReference type="SUPFAM" id="SSF48371">
    <property type="entry name" value="ARM repeat"/>
    <property type="match status" value="1"/>
</dbReference>
<feature type="compositionally biased region" description="Low complexity" evidence="1">
    <location>
        <begin position="940"/>
        <end position="951"/>
    </location>
</feature>
<dbReference type="InterPro" id="IPR016024">
    <property type="entry name" value="ARM-type_fold"/>
</dbReference>
<dbReference type="Proteomes" id="UP000039324">
    <property type="component" value="Unassembled WGS sequence"/>
</dbReference>
<dbReference type="InterPro" id="IPR025614">
    <property type="entry name" value="Cell_morpho_N"/>
</dbReference>
<evidence type="ECO:0000313" key="3">
    <source>
        <dbReference type="EMBL" id="CEP01789.1"/>
    </source>
</evidence>
<dbReference type="InterPro" id="IPR039867">
    <property type="entry name" value="Furry/Tao3/Mor2"/>
</dbReference>
<dbReference type="EMBL" id="CDSF01000118">
    <property type="protein sequence ID" value="CEP01789.1"/>
    <property type="molecule type" value="Genomic_DNA"/>
</dbReference>
<dbReference type="GO" id="GO:0000902">
    <property type="term" value="P:cell morphogenesis"/>
    <property type="evidence" value="ECO:0007669"/>
    <property type="project" value="InterPro"/>
</dbReference>
<sequence>MDEVAGDQAVEHTLGEAGELLAAWSDPGRVQMTQDDVVRSAANIISWLKRLCMSNASRALYASHEIVTISRSFVESNASNEQKLMPSTKDRALSALEQREHSVQFWVLDCMAEVLSSIDARDTLQEDCDPSIPSKLIEYCFSRLSLSSSPSVQFASCRALGALSRMFFDDVIDGILSRMKRCKSDLQAREFVIVQRAVGELHFCLDNIACTNRYLEELVLISAKIDRGVLRAEICLSLKKVFQKMLAGPGALDLVEASDHALPFWNVFARLYRLAGKWSKKAKHSLFCYSFMVTCVCLGQVSFFLSSNRDDVFKLVVNGLKNYETRAGCLAIANEYIRDINTMFFRENMDLFTGQVQAIVTVLLPKKKALAENETEIITQILVAIGHKHMHFFVNEVAASVLKVKSGHLDSTKRVVLSALALIAEDRPSEIENYNYTLGPLISALIEGDTQDAQVLCSALSCFPIICHSKPERVKTTGIRVAALTLDSNHTISVSASGALHRYAIRDPESSLILSLYALVDVLVRLHEMDIQLQIRTMNNAKVILVTYDEFLVTNNRGRGGASRVPFECWVAMRHHLESVCLLWLCHPESFVRREAWSLLKIWESDGLRQLEQSPTAIGQHSVTELQRERRLELLADYLKPDPSTEANLDHCPELYSFLKKHYQLFKGVIAWAWSFAVERMTFVIENDPVHCKSEQYALWRNHLQFVCLGVRAQSASFVECTTAKIKVDYNTKRESLQSVRQSFITLELSLSDITTFSQHVFTLSRFSSDQVWYDLKRALAMTHSSVSDSIAHNLKLSVLSPSYGPNTIRKKNSRARNLDPESEFFFHPRTLALYDRFLYNVDDTVFATFKTVPSHIMDFVSHWTSANNAALLNDADVSVYKSMLSILSKYFKFFNYIISQGSALEAPDQIQTSLLVPAASVSTSLATATSPKSLRHDISSPTHSRSSRPSAADHQLQQRRTLFLFITEQVLAKALERTDRNDELKRKVETAACDAVTELANMGTISDSALLISVLRWLETMVERNLQMSKAFSAVLKFHPAQLLKFLVRACDANTSPALADCYLMAVVHNVSQGCLQRSEFVGELTTLELLVAGDLPGDGQELARHPCTLLVDALLLQACPAISIRRHALELLGLLQPEFGDIVAGSGNVAHDSLDICLYRAVQISRNVAERFPLCLSALVDGVCYFAANVPENYVRALLQLILPWVEQFGSLLSLSSQNLSRVPISEDHRLFEKETGSGPLVLPVLTSLLRLTKQVESMPSMDEQLSRIWKAVGGANHSLVLTVVTRFLHLQFPREPDLCKKVHIFLFRSPIGDSLVAYQLHCIKSFVDDCPLQEIANAVAHSSPSNNCMHQDRGWEMSTIALHLLTDIIFESPAHLRDSFALLLQSASALKHPSLSQILSFVALDFGIPLTPDKPVTSDRLAGVLAKRQPRLARQWCQIALAWAMQCPDRQVSERSLVIYRSLNVWFDLRVGMHMAMRLRRALFDRDMATLADTVDLLCGVPQQRQWTGPEWTLHFVCGLGLLTHNSLPVFSLGLRLLDHCSSVANVPDNKDHILSDLRPIWSFCGTDGVSSVVAKGLQAESTYPGTFKLLLVLGRALPTEATLVDLVIVAAVLALMIELETRKGLLADSLIHDTIALLDSVRPKASPYLVILHRVVIAICSGTDDSPYLRHRRSTGASEPVPEDKRRRSSVIRAAAGPKRHSISRRVSRLSVIVNRDLQSLPGHSGMPDGILSADDLLRAIPEVTRELFVSAAMTNPTFVVDFLEDMLCSPDLSSWAKPCLWLLDSLFVGLEFDVTPHHFSKLGDILMRCSCSPDVETVSASEVVCDRLFEKAPSSYHKGALQFVRSSTQPMRATPTIRIDCSSGPVDPKTAIDCVKFFDGPVVSLIRDLSTLYVSTPENADAPETHELAPMSPLGDIAESEDVEVSSGDDEPAQTPPLRLSIVLGSTDAASLLRPASGVDDDADRLGVSMSDDGLNDSFAPHARVSIGDIAEKGDEGDMDDLDLDAPEPRPVEPAAVQSARMQSLDSNFSDMSMGTIPDDGIASDMHSEALAEAAPSMAPYASLKQPRIRISRPGFDFNNGPES</sequence>
<proteinExistence type="predicted"/>
<dbReference type="PANTHER" id="PTHR12295">
    <property type="entry name" value="FURRY-RELATED"/>
    <property type="match status" value="1"/>
</dbReference>